<dbReference type="EMBL" id="JAPQKH010000003">
    <property type="protein sequence ID" value="KAJ5107206.1"/>
    <property type="molecule type" value="Genomic_DNA"/>
</dbReference>
<name>A0A9W9KIN9_9EURO</name>
<dbReference type="InterPro" id="IPR002938">
    <property type="entry name" value="FAD-bd"/>
</dbReference>
<organism evidence="5 6">
    <name type="scientific">Penicillium angulare</name>
    <dbReference type="NCBI Taxonomy" id="116970"/>
    <lineage>
        <taxon>Eukaryota</taxon>
        <taxon>Fungi</taxon>
        <taxon>Dikarya</taxon>
        <taxon>Ascomycota</taxon>
        <taxon>Pezizomycotina</taxon>
        <taxon>Eurotiomycetes</taxon>
        <taxon>Eurotiomycetidae</taxon>
        <taxon>Eurotiales</taxon>
        <taxon>Aspergillaceae</taxon>
        <taxon>Penicillium</taxon>
    </lineage>
</organism>
<proteinExistence type="predicted"/>
<evidence type="ECO:0000313" key="5">
    <source>
        <dbReference type="EMBL" id="KAJ5107206.1"/>
    </source>
</evidence>
<dbReference type="Gene3D" id="3.50.50.60">
    <property type="entry name" value="FAD/NAD(P)-binding domain"/>
    <property type="match status" value="1"/>
</dbReference>
<evidence type="ECO:0000256" key="1">
    <source>
        <dbReference type="ARBA" id="ARBA00022630"/>
    </source>
</evidence>
<evidence type="ECO:0000256" key="3">
    <source>
        <dbReference type="ARBA" id="ARBA00023002"/>
    </source>
</evidence>
<dbReference type="GO" id="GO:0071949">
    <property type="term" value="F:FAD binding"/>
    <property type="evidence" value="ECO:0007669"/>
    <property type="project" value="InterPro"/>
</dbReference>
<dbReference type="PANTHER" id="PTHR46720:SF3">
    <property type="entry name" value="FAD-BINDING DOMAIN-CONTAINING PROTEIN-RELATED"/>
    <property type="match status" value="1"/>
</dbReference>
<dbReference type="InterPro" id="IPR036188">
    <property type="entry name" value="FAD/NAD-bd_sf"/>
</dbReference>
<accession>A0A9W9KIN9</accession>
<sequence length="419" mass="45682">MSPPLRIAISGGGLGGASLLHALLLHPHLDVHIFESATAFKEAGMAIGITRNALDALDLIGPSARQCLERAGAVPMRGVRLMLAQGEKAGSMIDELNGEGPDERVTSIVHRADFLRETLAGVPQERMHASKKLVTFDKNDDGSLTLHFADGTTHDCDVLIGADGIRSTVRRLILGEDEPSAFPRNSCAWGVMTLQPYDKAQAIIGKETINIENAREHAWIGDGTFLMHNVLSGGQLVQIVVGGYDDEAKAAGQWQRIVPADEMRELFKNHPTNLKNAVEEPEQAGFYCWEHPSAPTYADGTVCVMGDAAHATTPWQSSGAGMSLEDALILSTLLGLAKDRTEAQSALKIYDQVRRPRTQYIVDSSRVTGRILSGLGEETKLDIEKLKEKTLPRWPYIVDFDNEKARDEAVELMKKELAS</sequence>
<gene>
    <name evidence="5" type="ORF">N7456_003881</name>
</gene>
<dbReference type="PANTHER" id="PTHR46720">
    <property type="entry name" value="HYDROXYLASE, PUTATIVE (AFU_ORTHOLOGUE AFUA_3G01460)-RELATED"/>
    <property type="match status" value="1"/>
</dbReference>
<evidence type="ECO:0000259" key="4">
    <source>
        <dbReference type="Pfam" id="PF01494"/>
    </source>
</evidence>
<dbReference type="GO" id="GO:0016491">
    <property type="term" value="F:oxidoreductase activity"/>
    <property type="evidence" value="ECO:0007669"/>
    <property type="project" value="UniProtKB-KW"/>
</dbReference>
<dbReference type="PRINTS" id="PR00420">
    <property type="entry name" value="RNGMNOXGNASE"/>
</dbReference>
<dbReference type="InterPro" id="IPR051104">
    <property type="entry name" value="FAD_monoxygenase"/>
</dbReference>
<dbReference type="GO" id="GO:0044550">
    <property type="term" value="P:secondary metabolite biosynthetic process"/>
    <property type="evidence" value="ECO:0007669"/>
    <property type="project" value="TreeGrafter"/>
</dbReference>
<keyword evidence="3" id="KW-0560">Oxidoreductase</keyword>
<feature type="domain" description="FAD-binding" evidence="4">
    <location>
        <begin position="7"/>
        <end position="364"/>
    </location>
</feature>
<dbReference type="Proteomes" id="UP001149165">
    <property type="component" value="Unassembled WGS sequence"/>
</dbReference>
<dbReference type="SUPFAM" id="SSF51905">
    <property type="entry name" value="FAD/NAD(P)-binding domain"/>
    <property type="match status" value="1"/>
</dbReference>
<dbReference type="AlphaFoldDB" id="A0A9W9KIN9"/>
<dbReference type="Pfam" id="PF01494">
    <property type="entry name" value="FAD_binding_3"/>
    <property type="match status" value="1"/>
</dbReference>
<keyword evidence="2" id="KW-0274">FAD</keyword>
<protein>
    <submittedName>
        <fullName evidence="5">Salicylate hydroxylase</fullName>
    </submittedName>
</protein>
<reference evidence="5" key="1">
    <citation type="submission" date="2022-11" db="EMBL/GenBank/DDBJ databases">
        <authorList>
            <person name="Petersen C."/>
        </authorList>
    </citation>
    <scope>NUCLEOTIDE SEQUENCE</scope>
    <source>
        <strain evidence="5">IBT 30069</strain>
    </source>
</reference>
<evidence type="ECO:0000313" key="6">
    <source>
        <dbReference type="Proteomes" id="UP001149165"/>
    </source>
</evidence>
<keyword evidence="6" id="KW-1185">Reference proteome</keyword>
<comment type="caution">
    <text evidence="5">The sequence shown here is derived from an EMBL/GenBank/DDBJ whole genome shotgun (WGS) entry which is preliminary data.</text>
</comment>
<evidence type="ECO:0000256" key="2">
    <source>
        <dbReference type="ARBA" id="ARBA00022827"/>
    </source>
</evidence>
<keyword evidence="1" id="KW-0285">Flavoprotein</keyword>
<reference evidence="5" key="2">
    <citation type="journal article" date="2023" name="IMA Fungus">
        <title>Comparative genomic study of the Penicillium genus elucidates a diverse pangenome and 15 lateral gene transfer events.</title>
        <authorList>
            <person name="Petersen C."/>
            <person name="Sorensen T."/>
            <person name="Nielsen M.R."/>
            <person name="Sondergaard T.E."/>
            <person name="Sorensen J.L."/>
            <person name="Fitzpatrick D.A."/>
            <person name="Frisvad J.C."/>
            <person name="Nielsen K.L."/>
        </authorList>
    </citation>
    <scope>NUCLEOTIDE SEQUENCE</scope>
    <source>
        <strain evidence="5">IBT 30069</strain>
    </source>
</reference>
<dbReference type="OrthoDB" id="417877at2759"/>